<dbReference type="EMBL" id="JAAHBT010000077">
    <property type="protein sequence ID" value="NES09819.1"/>
    <property type="molecule type" value="Genomic_DNA"/>
</dbReference>
<accession>A0A6I5RQ67</accession>
<comment type="caution">
    <text evidence="1">The sequence shown here is derived from an EMBL/GenBank/DDBJ whole genome shotgun (WGS) entry which is preliminary data.</text>
</comment>
<proteinExistence type="predicted"/>
<sequence length="313" mass="35317">MMNMRALILAFTLALTGCKETFLTLHFQTPVHSHDLYKAVNDTYLNALYTAMSTRGIDPEQVDLELDENDNRVIHVKVSDTLGAEQRATLQTLFEEVPKARAATSWEIDMVLEPDAKEAAGLSTQERQRLSHFTQPIGLTLKLDPELKMYASASAAERRQARLNGTEVETEMDCHFSADISGAVPFKLLAITQLPGSPPERALLRYSRNTGYPPAEIPAHFLFKDAALQQKIERGEVRPWQETVILDANPAGGFTLSLEYARLGRHRLWLDQRRDWRMYNLSEDCENIIAYVGRPFSLFAGKGLDRLERVTAP</sequence>
<protein>
    <recommendedName>
        <fullName evidence="3">Lipoprotein</fullName>
    </recommendedName>
</protein>
<dbReference type="RefSeq" id="WP_163934896.1">
    <property type="nucleotide sequence ID" value="NZ_BMQU01000006.1"/>
</dbReference>
<evidence type="ECO:0008006" key="3">
    <source>
        <dbReference type="Google" id="ProtNLM"/>
    </source>
</evidence>
<dbReference type="AlphaFoldDB" id="A0A6I5RQ67"/>
<dbReference type="Proteomes" id="UP000471751">
    <property type="component" value="Unassembled WGS sequence"/>
</dbReference>
<evidence type="ECO:0000313" key="1">
    <source>
        <dbReference type="EMBL" id="NES09819.1"/>
    </source>
</evidence>
<name>A0A6I5RQ67_9PSED</name>
<evidence type="ECO:0000313" key="2">
    <source>
        <dbReference type="Proteomes" id="UP000471751"/>
    </source>
</evidence>
<organism evidence="1 2">
    <name type="scientific">Pseudomonas laurentiana</name>
    <dbReference type="NCBI Taxonomy" id="2364649"/>
    <lineage>
        <taxon>Bacteria</taxon>
        <taxon>Pseudomonadati</taxon>
        <taxon>Pseudomonadota</taxon>
        <taxon>Gammaproteobacteria</taxon>
        <taxon>Pseudomonadales</taxon>
        <taxon>Pseudomonadaceae</taxon>
        <taxon>Pseudomonas</taxon>
    </lineage>
</organism>
<gene>
    <name evidence="1" type="ORF">G3O07_08845</name>
</gene>
<dbReference type="PROSITE" id="PS51257">
    <property type="entry name" value="PROKAR_LIPOPROTEIN"/>
    <property type="match status" value="1"/>
</dbReference>
<reference evidence="1 2" key="1">
    <citation type="submission" date="2020-02" db="EMBL/GenBank/DDBJ databases">
        <title>Broccoli isolated Pseudomonas sp.</title>
        <authorList>
            <person name="Fujikawa T."/>
            <person name="Sawada H."/>
        </authorList>
    </citation>
    <scope>NUCLEOTIDE SEQUENCE [LARGE SCALE GENOMIC DNA]</scope>
    <source>
        <strain evidence="1 2">JCM 32154</strain>
    </source>
</reference>
<keyword evidence="2" id="KW-1185">Reference proteome</keyword>